<keyword evidence="1" id="KW-0472">Membrane</keyword>
<keyword evidence="3" id="KW-0067">ATP-binding</keyword>
<dbReference type="InterPro" id="IPR032834">
    <property type="entry name" value="NatK-like_C"/>
</dbReference>
<dbReference type="GO" id="GO:0005524">
    <property type="term" value="F:ATP binding"/>
    <property type="evidence" value="ECO:0007669"/>
    <property type="project" value="UniProtKB-KW"/>
</dbReference>
<keyword evidence="1" id="KW-1133">Transmembrane helix</keyword>
<protein>
    <submittedName>
        <fullName evidence="3">ATP-binding protein</fullName>
    </submittedName>
</protein>
<sequence>MEFHLQLLIAEFMFCSVLKPRINILSIMGIVILYTGVPLLFPQRYFWEGFRIGSWFTFGFIFVMLLSLLVIWICFKINSFKELIFYGLAAIILQHLAHSITQTIFLIYTTQTNYDKSLLNFVITITIYTIAYFVLVKRLKTDDVIGLRNVYMIIFTAISTFIVYWLSLWTSMTETQTIGSYLFDSFSCLLLLILLFGMFEWGKLERQNESMKQILHLERERHIIATENVELLNMKFHDLKYQISMLKNESLKEENSEYFEEIEKALSIYELSLKTGNSALDVLISEKSLLLEKYKINFSCVADGAQLEFMSLSDVYSLFGNALDNAIEAILKINDEDKRIISLKIISKGNYVVVNLSNYFENEIQLNDGLPRTTKDNDNYHGFGIKSIRYITEKYGGSISINTEKNIFKLNIIIPKQN</sequence>
<feature type="transmembrane region" description="Helical" evidence="1">
    <location>
        <begin position="53"/>
        <end position="75"/>
    </location>
</feature>
<gene>
    <name evidence="3" type="ORF">QE109_17105</name>
</gene>
<evidence type="ECO:0000313" key="4">
    <source>
        <dbReference type="Proteomes" id="UP001158045"/>
    </source>
</evidence>
<evidence type="ECO:0000313" key="3">
    <source>
        <dbReference type="EMBL" id="MDH8679868.1"/>
    </source>
</evidence>
<feature type="transmembrane region" description="Helical" evidence="1">
    <location>
        <begin position="21"/>
        <end position="41"/>
    </location>
</feature>
<proteinExistence type="predicted"/>
<dbReference type="SUPFAM" id="SSF55874">
    <property type="entry name" value="ATPase domain of HSP90 chaperone/DNA topoisomerase II/histidine kinase"/>
    <property type="match status" value="1"/>
</dbReference>
<dbReference type="CDD" id="cd16935">
    <property type="entry name" value="HATPase_AgrC-ComD-like"/>
    <property type="match status" value="1"/>
</dbReference>
<comment type="caution">
    <text evidence="3">The sequence shown here is derived from an EMBL/GenBank/DDBJ whole genome shotgun (WGS) entry which is preliminary data.</text>
</comment>
<dbReference type="Proteomes" id="UP001158045">
    <property type="component" value="Unassembled WGS sequence"/>
</dbReference>
<dbReference type="Pfam" id="PF14501">
    <property type="entry name" value="HATPase_c_5"/>
    <property type="match status" value="1"/>
</dbReference>
<dbReference type="RefSeq" id="WP_281095762.1">
    <property type="nucleotide sequence ID" value="NZ_JARYZI010000019.1"/>
</dbReference>
<dbReference type="EMBL" id="JARYZI010000019">
    <property type="protein sequence ID" value="MDH8679868.1"/>
    <property type="molecule type" value="Genomic_DNA"/>
</dbReference>
<name>A0ABT6NHF1_9FIRM</name>
<keyword evidence="1" id="KW-0812">Transmembrane</keyword>
<feature type="domain" description="Sensor histidine kinase NatK-like C-terminal" evidence="2">
    <location>
        <begin position="310"/>
        <end position="415"/>
    </location>
</feature>
<evidence type="ECO:0000259" key="2">
    <source>
        <dbReference type="Pfam" id="PF14501"/>
    </source>
</evidence>
<dbReference type="Gene3D" id="3.30.565.10">
    <property type="entry name" value="Histidine kinase-like ATPase, C-terminal domain"/>
    <property type="match status" value="1"/>
</dbReference>
<keyword evidence="3" id="KW-0547">Nucleotide-binding</keyword>
<feature type="transmembrane region" description="Helical" evidence="1">
    <location>
        <begin position="178"/>
        <end position="202"/>
    </location>
</feature>
<feature type="transmembrane region" description="Helical" evidence="1">
    <location>
        <begin position="147"/>
        <end position="166"/>
    </location>
</feature>
<reference evidence="3 4" key="1">
    <citation type="submission" date="2023-04" db="EMBL/GenBank/DDBJ databases">
        <title>Fusibacter bizertensis strain WBS, isolated from littoral bottom sediments of the Arctic seas - biochemical and genomic analysis.</title>
        <authorList>
            <person name="Brioukhanov A.L."/>
        </authorList>
    </citation>
    <scope>NUCLEOTIDE SEQUENCE [LARGE SCALE GENOMIC DNA]</scope>
    <source>
        <strain evidence="3 4">WBS</strain>
    </source>
</reference>
<dbReference type="InterPro" id="IPR036890">
    <property type="entry name" value="HATPase_C_sf"/>
</dbReference>
<accession>A0ABT6NHF1</accession>
<feature type="transmembrane region" description="Helical" evidence="1">
    <location>
        <begin position="117"/>
        <end position="135"/>
    </location>
</feature>
<keyword evidence="4" id="KW-1185">Reference proteome</keyword>
<organism evidence="3 4">
    <name type="scientific">Fusibacter bizertensis</name>
    <dbReference type="NCBI Taxonomy" id="1488331"/>
    <lineage>
        <taxon>Bacteria</taxon>
        <taxon>Bacillati</taxon>
        <taxon>Bacillota</taxon>
        <taxon>Clostridia</taxon>
        <taxon>Eubacteriales</taxon>
        <taxon>Eubacteriales Family XII. Incertae Sedis</taxon>
        <taxon>Fusibacter</taxon>
    </lineage>
</organism>
<evidence type="ECO:0000256" key="1">
    <source>
        <dbReference type="SAM" id="Phobius"/>
    </source>
</evidence>
<feature type="transmembrane region" description="Helical" evidence="1">
    <location>
        <begin position="84"/>
        <end position="105"/>
    </location>
</feature>